<reference evidence="5" key="1">
    <citation type="journal article" date="2004" name="Nature">
        <title>Genome duplication in the teleost fish Tetraodon nigroviridis reveals the early vertebrate proto-karyotype.</title>
        <authorList>
            <person name="Jaillon O."/>
            <person name="Aury J.-M."/>
            <person name="Brunet F."/>
            <person name="Petit J.-L."/>
            <person name="Stange-Thomann N."/>
            <person name="Mauceli E."/>
            <person name="Bouneau L."/>
            <person name="Fischer C."/>
            <person name="Ozouf-Costaz C."/>
            <person name="Bernot A."/>
            <person name="Nicaud S."/>
            <person name="Jaffe D."/>
            <person name="Fisher S."/>
            <person name="Lutfalla G."/>
            <person name="Dossat C."/>
            <person name="Segurens B."/>
            <person name="Dasilva C."/>
            <person name="Salanoubat M."/>
            <person name="Levy M."/>
            <person name="Boudet N."/>
            <person name="Castellano S."/>
            <person name="Anthouard V."/>
            <person name="Jubin C."/>
            <person name="Castelli V."/>
            <person name="Katinka M."/>
            <person name="Vacherie B."/>
            <person name="Biemont C."/>
            <person name="Skalli Z."/>
            <person name="Cattolico L."/>
            <person name="Poulain J."/>
            <person name="De Berardinis V."/>
            <person name="Cruaud C."/>
            <person name="Duprat S."/>
            <person name="Brottier P."/>
            <person name="Coutanceau J.-P."/>
            <person name="Gouzy J."/>
            <person name="Parra G."/>
            <person name="Lardier G."/>
            <person name="Chapple C."/>
            <person name="McKernan K.J."/>
            <person name="McEwan P."/>
            <person name="Bosak S."/>
            <person name="Kellis M."/>
            <person name="Volff J.-N."/>
            <person name="Guigo R."/>
            <person name="Zody M.C."/>
            <person name="Mesirov J."/>
            <person name="Lindblad-Toh K."/>
            <person name="Birren B."/>
            <person name="Nusbaum C."/>
            <person name="Kahn D."/>
            <person name="Robinson-Rechavi M."/>
            <person name="Laudet V."/>
            <person name="Schachter V."/>
            <person name="Quetier F."/>
            <person name="Saurin W."/>
            <person name="Scarpelli C."/>
            <person name="Wincker P."/>
            <person name="Lander E.S."/>
            <person name="Weissenbach J."/>
            <person name="Roest Crollius H."/>
        </authorList>
    </citation>
    <scope>NUCLEOTIDE SEQUENCE [LARGE SCALE GENOMIC DNA]</scope>
</reference>
<dbReference type="Pfam" id="PF02179">
    <property type="entry name" value="BAG"/>
    <property type="match status" value="1"/>
</dbReference>
<accession>Q4S3R2</accession>
<dbReference type="PANTHER" id="PTHR12329:SF12">
    <property type="entry name" value="BAG FAMILY MOLECULAR CHAPERONE REGULATOR 3"/>
    <property type="match status" value="1"/>
</dbReference>
<feature type="compositionally biased region" description="Polar residues" evidence="2">
    <location>
        <begin position="365"/>
        <end position="385"/>
    </location>
</feature>
<protein>
    <submittedName>
        <fullName evidence="5">(spotted green pufferfish) hypothetical protein</fullName>
    </submittedName>
</protein>
<dbReference type="PROSITE" id="PS50020">
    <property type="entry name" value="WW_DOMAIN_2"/>
    <property type="match status" value="1"/>
</dbReference>
<dbReference type="SUPFAM" id="SSF51045">
    <property type="entry name" value="WW domain"/>
    <property type="match status" value="1"/>
</dbReference>
<dbReference type="OrthoDB" id="333905at2759"/>
<dbReference type="GO" id="GO:0016020">
    <property type="term" value="C:membrane"/>
    <property type="evidence" value="ECO:0007669"/>
    <property type="project" value="TreeGrafter"/>
</dbReference>
<feature type="domain" description="BAG" evidence="4">
    <location>
        <begin position="417"/>
        <end position="492"/>
    </location>
</feature>
<dbReference type="PROSITE" id="PS01159">
    <property type="entry name" value="WW_DOMAIN_1"/>
    <property type="match status" value="1"/>
</dbReference>
<dbReference type="InterPro" id="IPR036020">
    <property type="entry name" value="WW_dom_sf"/>
</dbReference>
<evidence type="ECO:0000256" key="1">
    <source>
        <dbReference type="ARBA" id="ARBA00023186"/>
    </source>
</evidence>
<feature type="non-terminal residue" evidence="5">
    <location>
        <position position="1"/>
    </location>
</feature>
<dbReference type="GO" id="GO:0005829">
    <property type="term" value="C:cytosol"/>
    <property type="evidence" value="ECO:0007669"/>
    <property type="project" value="TreeGrafter"/>
</dbReference>
<dbReference type="SMART" id="SM00264">
    <property type="entry name" value="BAG"/>
    <property type="match status" value="1"/>
</dbReference>
<evidence type="ECO:0000259" key="4">
    <source>
        <dbReference type="PROSITE" id="PS51035"/>
    </source>
</evidence>
<dbReference type="GO" id="GO:0000774">
    <property type="term" value="F:adenyl-nucleotide exchange factor activity"/>
    <property type="evidence" value="ECO:0007669"/>
    <property type="project" value="TreeGrafter"/>
</dbReference>
<evidence type="ECO:0000259" key="3">
    <source>
        <dbReference type="PROSITE" id="PS50020"/>
    </source>
</evidence>
<feature type="domain" description="WW" evidence="3">
    <location>
        <begin position="19"/>
        <end position="53"/>
    </location>
</feature>
<dbReference type="CDD" id="cd00201">
    <property type="entry name" value="WW"/>
    <property type="match status" value="1"/>
</dbReference>
<feature type="compositionally biased region" description="Polar residues" evidence="2">
    <location>
        <begin position="120"/>
        <end position="134"/>
    </location>
</feature>
<dbReference type="GO" id="GO:0046716">
    <property type="term" value="P:muscle cell cellular homeostasis"/>
    <property type="evidence" value="ECO:0007669"/>
    <property type="project" value="TreeGrafter"/>
</dbReference>
<dbReference type="SMART" id="SM00456">
    <property type="entry name" value="WW"/>
    <property type="match status" value="1"/>
</dbReference>
<organism evidence="5">
    <name type="scientific">Tetraodon nigroviridis</name>
    <name type="common">Spotted green pufferfish</name>
    <name type="synonym">Chelonodon nigroviridis</name>
    <dbReference type="NCBI Taxonomy" id="99883"/>
    <lineage>
        <taxon>Eukaryota</taxon>
        <taxon>Metazoa</taxon>
        <taxon>Chordata</taxon>
        <taxon>Craniata</taxon>
        <taxon>Vertebrata</taxon>
        <taxon>Euteleostomi</taxon>
        <taxon>Actinopterygii</taxon>
        <taxon>Neopterygii</taxon>
        <taxon>Teleostei</taxon>
        <taxon>Neoteleostei</taxon>
        <taxon>Acanthomorphata</taxon>
        <taxon>Eupercaria</taxon>
        <taxon>Tetraodontiformes</taxon>
        <taxon>Tetradontoidea</taxon>
        <taxon>Tetraodontidae</taxon>
        <taxon>Tetraodon</taxon>
    </lineage>
</organism>
<dbReference type="Gene3D" id="2.20.70.10">
    <property type="match status" value="1"/>
</dbReference>
<dbReference type="EMBL" id="CAAE01014747">
    <property type="protein sequence ID" value="CAG04720.1"/>
    <property type="molecule type" value="Genomic_DNA"/>
</dbReference>
<dbReference type="AlphaFoldDB" id="Q4S3R2"/>
<dbReference type="InterPro" id="IPR039773">
    <property type="entry name" value="BAG_chaperone_regulator"/>
</dbReference>
<dbReference type="InterPro" id="IPR036533">
    <property type="entry name" value="BAG_dom_sf"/>
</dbReference>
<dbReference type="InterPro" id="IPR001202">
    <property type="entry name" value="WW_dom"/>
</dbReference>
<dbReference type="PROSITE" id="PS51035">
    <property type="entry name" value="BAG"/>
    <property type="match status" value="1"/>
</dbReference>
<feature type="compositionally biased region" description="Low complexity" evidence="2">
    <location>
        <begin position="328"/>
        <end position="358"/>
    </location>
</feature>
<sequence>MNGLKTQPRVVTMANNDNGPLPLGWEVKIDPQTGWPFFVDHNNRTTTWNDPRHDTIKVRDVSANGPNIPPEPSPKETQKTFVREMKHPILRPGYVPIPVFHEGAELRQQRHPCYSYIQPSTAQNVRTEEQTASPTPGVHCRPRSPLHGPSDSCSPEPGKTSPPSLQTSEVYTIPQHQPSRPSSTGFQAGYIPIPVIHEGGGGQTQAQQVQPQITPTVHSQRVPYSEHQQPFHRIQTDDWPGYPAAMSTPRERASPILIPQYRDSIHLPPHIRSQSPLITQLVGEIPQAPQHILTRDLPQKTEHEHQSTQQKPENIPLQRPQHPETDVQKPQQPQQFQQTPPQQPQQFQQVPPQTSQQPHHPEQSVQSHQQLFPQTQKPEQPQQHTADITVQIPLDTPAALSEKAEAEQAAQCPVHPGLAKVQQIVQRVAKLEQEVKCFDGKKNDKKYLLLEELLTKELLALDSVDPEGRADVRQARRDGVRRVQTILEELEQ</sequence>
<reference evidence="5" key="2">
    <citation type="submission" date="2004-02" db="EMBL/GenBank/DDBJ databases">
        <authorList>
            <consortium name="Genoscope"/>
            <consortium name="Whitehead Institute Centre for Genome Research"/>
        </authorList>
    </citation>
    <scope>NUCLEOTIDE SEQUENCE</scope>
</reference>
<keyword evidence="1" id="KW-0143">Chaperone</keyword>
<feature type="region of interest" description="Disordered" evidence="2">
    <location>
        <begin position="298"/>
        <end position="385"/>
    </location>
</feature>
<evidence type="ECO:0000313" key="5">
    <source>
        <dbReference type="EMBL" id="CAG04720.1"/>
    </source>
</evidence>
<dbReference type="InterPro" id="IPR003103">
    <property type="entry name" value="BAG_domain"/>
</dbReference>
<name>Q4S3R2_TETNG</name>
<dbReference type="Pfam" id="PF00397">
    <property type="entry name" value="WW"/>
    <property type="match status" value="1"/>
</dbReference>
<evidence type="ECO:0000256" key="2">
    <source>
        <dbReference type="SAM" id="MobiDB-lite"/>
    </source>
</evidence>
<comment type="caution">
    <text evidence="5">The sequence shown here is derived from an EMBL/GenBank/DDBJ whole genome shotgun (WGS) entry which is preliminary data.</text>
</comment>
<feature type="region of interest" description="Disordered" evidence="2">
    <location>
        <begin position="120"/>
        <end position="210"/>
    </location>
</feature>
<dbReference type="KEGG" id="tng:GSTEN00024544G001"/>
<dbReference type="PANTHER" id="PTHR12329">
    <property type="entry name" value="BCL2-ASSOCIATED ATHANOGENE"/>
    <property type="match status" value="1"/>
</dbReference>
<feature type="compositionally biased region" description="Polar residues" evidence="2">
    <location>
        <begin position="161"/>
        <end position="186"/>
    </location>
</feature>
<dbReference type="GO" id="GO:0010664">
    <property type="term" value="P:negative regulation of striated muscle cell apoptotic process"/>
    <property type="evidence" value="ECO:0007669"/>
    <property type="project" value="TreeGrafter"/>
</dbReference>
<dbReference type="GO" id="GO:0050821">
    <property type="term" value="P:protein stabilization"/>
    <property type="evidence" value="ECO:0007669"/>
    <property type="project" value="TreeGrafter"/>
</dbReference>
<dbReference type="Gene3D" id="1.20.58.120">
    <property type="entry name" value="BAG domain"/>
    <property type="match status" value="1"/>
</dbReference>
<dbReference type="GO" id="GO:0051087">
    <property type="term" value="F:protein-folding chaperone binding"/>
    <property type="evidence" value="ECO:0007669"/>
    <property type="project" value="InterPro"/>
</dbReference>
<proteinExistence type="predicted"/>
<dbReference type="SUPFAM" id="SSF63491">
    <property type="entry name" value="BAG domain"/>
    <property type="match status" value="1"/>
</dbReference>
<gene>
    <name evidence="5" type="ORF">GSTENG00024544001</name>
</gene>
<dbReference type="GO" id="GO:0005634">
    <property type="term" value="C:nucleus"/>
    <property type="evidence" value="ECO:0007669"/>
    <property type="project" value="TreeGrafter"/>
</dbReference>